<sequence>MLQLSDSTNIIGTTIKCLQLLTPHFKSPTETVTKELVQLPTQDFSWVSHYHSYHWYSTHNTEWFRPNPLCCKHNCQSICGSGNRDKVELSDVSLKAIIAVYLEHQITRSRCNRERAATQGKNNKRKADLRGKGCYPRSPHLKLGVLFLLHKSSNDLLAGESFAVEVIDGEEQPCCHTNITLEQLDKMMLPKAIDSFNHNAEARVHQLPWKSKHEAAFFHLGKTRINMLNTLTTGREATLFQQQDLELESRADVISEFRKLWTERPV</sequence>
<dbReference type="Proteomes" id="UP000006038">
    <property type="component" value="Chromosome 7"/>
</dbReference>
<dbReference type="HOGENOM" id="CLU_083230_0_0_1"/>
<accession>J3MI86</accession>
<dbReference type="OMA" id="THNTEWF"/>
<dbReference type="EnsemblPlants" id="OB07G11180.1">
    <property type="protein sequence ID" value="OB07G11180.1"/>
    <property type="gene ID" value="OB07G11180"/>
</dbReference>
<dbReference type="SMART" id="SM01157">
    <property type="entry name" value="DUF1719"/>
    <property type="match status" value="1"/>
</dbReference>
<protein>
    <submittedName>
        <fullName evidence="1">Uncharacterized protein</fullName>
    </submittedName>
</protein>
<evidence type="ECO:0000313" key="1">
    <source>
        <dbReference type="EnsemblPlants" id="OB07G11180.1"/>
    </source>
</evidence>
<name>J3MI86_ORYBR</name>
<evidence type="ECO:0000313" key="2">
    <source>
        <dbReference type="Proteomes" id="UP000006038"/>
    </source>
</evidence>
<organism evidence="1">
    <name type="scientific">Oryza brachyantha</name>
    <name type="common">malo sina</name>
    <dbReference type="NCBI Taxonomy" id="4533"/>
    <lineage>
        <taxon>Eukaryota</taxon>
        <taxon>Viridiplantae</taxon>
        <taxon>Streptophyta</taxon>
        <taxon>Embryophyta</taxon>
        <taxon>Tracheophyta</taxon>
        <taxon>Spermatophyta</taxon>
        <taxon>Magnoliopsida</taxon>
        <taxon>Liliopsida</taxon>
        <taxon>Poales</taxon>
        <taxon>Poaceae</taxon>
        <taxon>BOP clade</taxon>
        <taxon>Oryzoideae</taxon>
        <taxon>Oryzeae</taxon>
        <taxon>Oryzinae</taxon>
        <taxon>Oryza</taxon>
    </lineage>
</organism>
<dbReference type="Gramene" id="OB07G11180.1">
    <property type="protein sequence ID" value="OB07G11180.1"/>
    <property type="gene ID" value="OB07G11180"/>
</dbReference>
<keyword evidence="2" id="KW-1185">Reference proteome</keyword>
<reference evidence="1" key="1">
    <citation type="journal article" date="2013" name="Nat. Commun.">
        <title>Whole-genome sequencing of Oryza brachyantha reveals mechanisms underlying Oryza genome evolution.</title>
        <authorList>
            <person name="Chen J."/>
            <person name="Huang Q."/>
            <person name="Gao D."/>
            <person name="Wang J."/>
            <person name="Lang Y."/>
            <person name="Liu T."/>
            <person name="Li B."/>
            <person name="Bai Z."/>
            <person name="Luis Goicoechea J."/>
            <person name="Liang C."/>
            <person name="Chen C."/>
            <person name="Zhang W."/>
            <person name="Sun S."/>
            <person name="Liao Y."/>
            <person name="Zhang X."/>
            <person name="Yang L."/>
            <person name="Song C."/>
            <person name="Wang M."/>
            <person name="Shi J."/>
            <person name="Liu G."/>
            <person name="Liu J."/>
            <person name="Zhou H."/>
            <person name="Zhou W."/>
            <person name="Yu Q."/>
            <person name="An N."/>
            <person name="Chen Y."/>
            <person name="Cai Q."/>
            <person name="Wang B."/>
            <person name="Liu B."/>
            <person name="Min J."/>
            <person name="Huang Y."/>
            <person name="Wu H."/>
            <person name="Li Z."/>
            <person name="Zhang Y."/>
            <person name="Yin Y."/>
            <person name="Song W."/>
            <person name="Jiang J."/>
            <person name="Jackson S.A."/>
            <person name="Wing R.A."/>
            <person name="Wang J."/>
            <person name="Chen M."/>
        </authorList>
    </citation>
    <scope>NUCLEOTIDE SEQUENCE [LARGE SCALE GENOMIC DNA]</scope>
    <source>
        <strain evidence="1">cv. IRGC 101232</strain>
    </source>
</reference>
<reference evidence="1" key="2">
    <citation type="submission" date="2013-04" db="UniProtKB">
        <authorList>
            <consortium name="EnsemblPlants"/>
        </authorList>
    </citation>
    <scope>IDENTIFICATION</scope>
</reference>
<dbReference type="Pfam" id="PF08224">
    <property type="entry name" value="DUF1719"/>
    <property type="match status" value="1"/>
</dbReference>
<dbReference type="InterPro" id="IPR013181">
    <property type="entry name" value="DUF1719"/>
</dbReference>
<dbReference type="AlphaFoldDB" id="J3MI86"/>
<proteinExistence type="predicted"/>